<feature type="non-terminal residue" evidence="2">
    <location>
        <position position="64"/>
    </location>
</feature>
<evidence type="ECO:0000313" key="3">
    <source>
        <dbReference type="Proteomes" id="UP001172101"/>
    </source>
</evidence>
<keyword evidence="3" id="KW-1185">Reference proteome</keyword>
<protein>
    <submittedName>
        <fullName evidence="2">Uncharacterized protein</fullName>
    </submittedName>
</protein>
<proteinExistence type="predicted"/>
<evidence type="ECO:0000256" key="1">
    <source>
        <dbReference type="SAM" id="MobiDB-lite"/>
    </source>
</evidence>
<reference evidence="2" key="1">
    <citation type="submission" date="2023-06" db="EMBL/GenBank/DDBJ databases">
        <title>Genome-scale phylogeny and comparative genomics of the fungal order Sordariales.</title>
        <authorList>
            <consortium name="Lawrence Berkeley National Laboratory"/>
            <person name="Hensen N."/>
            <person name="Bonometti L."/>
            <person name="Westerberg I."/>
            <person name="Brannstrom I.O."/>
            <person name="Guillou S."/>
            <person name="Cros-Aarteil S."/>
            <person name="Calhoun S."/>
            <person name="Haridas S."/>
            <person name="Kuo A."/>
            <person name="Mondo S."/>
            <person name="Pangilinan J."/>
            <person name="Riley R."/>
            <person name="LaButti K."/>
            <person name="Andreopoulos B."/>
            <person name="Lipzen A."/>
            <person name="Chen C."/>
            <person name="Yanf M."/>
            <person name="Daum C."/>
            <person name="Ng V."/>
            <person name="Clum A."/>
            <person name="Steindorff A."/>
            <person name="Ohm R."/>
            <person name="Martin F."/>
            <person name="Silar P."/>
            <person name="Natvig D."/>
            <person name="Lalanne C."/>
            <person name="Gautier V."/>
            <person name="Ament-velasquez S.L."/>
            <person name="Kruys A."/>
            <person name="Hutchinson M.I."/>
            <person name="Powell A.J."/>
            <person name="Barry K."/>
            <person name="Miller A.N."/>
            <person name="Grigoriev I.V."/>
            <person name="Debuchy R."/>
            <person name="Gladieux P."/>
            <person name="Thoren M.H."/>
            <person name="Johannesson H."/>
        </authorList>
    </citation>
    <scope>NUCLEOTIDE SEQUENCE</scope>
    <source>
        <strain evidence="2">SMH2392-1A</strain>
    </source>
</reference>
<dbReference type="GeneID" id="85325749"/>
<organism evidence="2 3">
    <name type="scientific">Lasiosphaeria miniovina</name>
    <dbReference type="NCBI Taxonomy" id="1954250"/>
    <lineage>
        <taxon>Eukaryota</taxon>
        <taxon>Fungi</taxon>
        <taxon>Dikarya</taxon>
        <taxon>Ascomycota</taxon>
        <taxon>Pezizomycotina</taxon>
        <taxon>Sordariomycetes</taxon>
        <taxon>Sordariomycetidae</taxon>
        <taxon>Sordariales</taxon>
        <taxon>Lasiosphaeriaceae</taxon>
        <taxon>Lasiosphaeria</taxon>
    </lineage>
</organism>
<dbReference type="AlphaFoldDB" id="A0AA40A4K1"/>
<feature type="region of interest" description="Disordered" evidence="1">
    <location>
        <begin position="45"/>
        <end position="64"/>
    </location>
</feature>
<sequence>MLPFSAALTPRRRSSVPGASGIWVYAATFRTWIEDFVTNKPVFKATERKKDEQGTDVERADYSL</sequence>
<dbReference type="Proteomes" id="UP001172101">
    <property type="component" value="Unassembled WGS sequence"/>
</dbReference>
<gene>
    <name evidence="2" type="ORF">B0T26DRAFT_720333</name>
</gene>
<evidence type="ECO:0000313" key="2">
    <source>
        <dbReference type="EMBL" id="KAK0709066.1"/>
    </source>
</evidence>
<accession>A0AA40A4K1</accession>
<dbReference type="RefSeq" id="XP_060292370.1">
    <property type="nucleotide sequence ID" value="XM_060442479.1"/>
</dbReference>
<dbReference type="EMBL" id="JAUIRO010000006">
    <property type="protein sequence ID" value="KAK0709066.1"/>
    <property type="molecule type" value="Genomic_DNA"/>
</dbReference>
<comment type="caution">
    <text evidence="2">The sequence shown here is derived from an EMBL/GenBank/DDBJ whole genome shotgun (WGS) entry which is preliminary data.</text>
</comment>
<name>A0AA40A4K1_9PEZI</name>